<sequence>MPELLGQHESIAQDLHSRIIELSNGTYSGPHVVLLRGASGVGKTAIIQRLYELLRLDNFNNPWHGYGQYWPELNNVDNSSNPLRDRALLSPELDSFVWAQDTLPTFGWWSFNCEELRNSQKIDVVAMGKEQMATHLAPLSLAWWEASGTLAQIGSVLSEVTTRVRKDLQSDVADSLLESSLEALSIGIPLPATLTSWVADILRWVGKKRKDSINLHQDVYMGKQHVKAKKDAGKELAEAIKSLTAKRLPGIVVVEDMHLMGPELRSLLNALSERDNQRPVMVIGTAWPEGMTQDDFMLWQAEMKAKSDDQMRLIDVDVPSLQEESLVELLLRYAPETSEDVATKVVEKLNTPLFLLLWITEPNVALEIRLAGNKILLSDNFKLPDSVEQVVENRWNALPDDVRNALTTAVAGNPSNPDMDKLNRFVPAVISEVFKEIYQVSEETTKEAIQKARDPIGWCRGSIQVTNFSDPLLARHVRKSVQGLSTLKTHMRRITQQACTNWLDEHREHLDLPNTTQVEAVVDWYLKFADDESSLTFAAAQIHVARRNMEAYEFSKAIEHYNAALNVIAEVAGDRDRTMLLRQIASCYYAMSEYSDAEAIIMELLPIQIRLDGHSHPDTLAVKLLHARLLMRSGEPLRAMPVLLHITEMLQQHFFGKSIPENVIQEIYIPLVTLKGDLSFESHANDDAIEFYDHGSEVSAKIYGERSLKTLILQLKRLRAVHAKTPESEVAFDQGTELLTKIREVSGGQSAVALEAESNLIFWGYKAQQIENVEEAFRDLDLRIPKLRDYASLRADTYLWAGDIALEERRFADAQHWFSACLSVVNEHHGAYDPLSLRAAHQLGVTLLKLEQYDSAREVVETLTENARIVVGPTGSSAVRAEVLLSLIYQILRRDDEAIKRLTKLRAEFVSDSNADIELVELVDARLRKLNLGVKFTDFYPLVQMKNGRFGRLRGTDVDDDPLWFIEGDREFPEITNQLIVIGNTENFLERAPEHWAYYLSVLSRAYLNLGSCYWRSGKIDEADQAFGAADKCVNLYFSRASKTGDIPPDPEMAEMASRGVALSINMVGMLVALNLTSDMREVFDKNRERAFGLLSQLNNETQENLRNVNLELLEQVLVELIPE</sequence>
<gene>
    <name evidence="3" type="ORF">HMPREF9241_01414</name>
</gene>
<dbReference type="PANTHER" id="PTHR16305:SF28">
    <property type="entry name" value="GUANYLATE CYCLASE DOMAIN-CONTAINING PROTEIN"/>
    <property type="match status" value="1"/>
</dbReference>
<dbReference type="RefSeq" id="WP_006681614.1">
    <property type="nucleotide sequence ID" value="NZ_JH815210.1"/>
</dbReference>
<dbReference type="GO" id="GO:0005737">
    <property type="term" value="C:cytoplasm"/>
    <property type="evidence" value="ECO:0007669"/>
    <property type="project" value="TreeGrafter"/>
</dbReference>
<protein>
    <submittedName>
        <fullName evidence="3">Uncharacterized protein</fullName>
    </submittedName>
</protein>
<dbReference type="EMBL" id="AGWQ01000008">
    <property type="protein sequence ID" value="EJZ85414.1"/>
    <property type="molecule type" value="Genomic_DNA"/>
</dbReference>
<dbReference type="PANTHER" id="PTHR16305">
    <property type="entry name" value="TESTICULAR SOLUBLE ADENYLYL CYCLASE"/>
    <property type="match status" value="1"/>
</dbReference>
<dbReference type="InterPro" id="IPR027417">
    <property type="entry name" value="P-loop_NTPase"/>
</dbReference>
<dbReference type="GO" id="GO:0005524">
    <property type="term" value="F:ATP binding"/>
    <property type="evidence" value="ECO:0007669"/>
    <property type="project" value="UniProtKB-KW"/>
</dbReference>
<dbReference type="SUPFAM" id="SSF48452">
    <property type="entry name" value="TPR-like"/>
    <property type="match status" value="2"/>
</dbReference>
<reference evidence="3 4" key="1">
    <citation type="submission" date="2012-07" db="EMBL/GenBank/DDBJ databases">
        <title>The Genome Sequence of Actinomyces turicensis ACS-279-V-COL4.</title>
        <authorList>
            <consortium name="The Broad Institute Genome Sequencing Platform"/>
            <person name="Earl A."/>
            <person name="Ward D."/>
            <person name="Feldgarden M."/>
            <person name="Gevers D."/>
            <person name="Saerens B."/>
            <person name="Vaneechoutte M."/>
            <person name="Walker B."/>
            <person name="Young S.K."/>
            <person name="Zeng Q."/>
            <person name="Gargeya S."/>
            <person name="Fitzgerald M."/>
            <person name="Haas B."/>
            <person name="Abouelleil A."/>
            <person name="Alvarado L."/>
            <person name="Arachchi H.M."/>
            <person name="Berlin A."/>
            <person name="Chapman S.B."/>
            <person name="Goldberg J."/>
            <person name="Griggs A."/>
            <person name="Gujja S."/>
            <person name="Hansen M."/>
            <person name="Howarth C."/>
            <person name="Imamovic A."/>
            <person name="Larimer J."/>
            <person name="McCowen C."/>
            <person name="Montmayeur A."/>
            <person name="Murphy C."/>
            <person name="Neiman D."/>
            <person name="Pearson M."/>
            <person name="Priest M."/>
            <person name="Roberts A."/>
            <person name="Saif S."/>
            <person name="Shea T."/>
            <person name="Sisk P."/>
            <person name="Sykes S."/>
            <person name="Wortman J."/>
            <person name="Nusbaum C."/>
            <person name="Birren B."/>
        </authorList>
    </citation>
    <scope>NUCLEOTIDE SEQUENCE [LARGE SCALE GENOMIC DNA]</scope>
    <source>
        <strain evidence="3 4">ACS-279-V-Col4</strain>
    </source>
</reference>
<dbReference type="STRING" id="883077.HMPREF9241_01414"/>
<dbReference type="Pfam" id="PF13181">
    <property type="entry name" value="TPR_8"/>
    <property type="match status" value="1"/>
</dbReference>
<dbReference type="Pfam" id="PF13424">
    <property type="entry name" value="TPR_12"/>
    <property type="match status" value="1"/>
</dbReference>
<keyword evidence="2" id="KW-0067">ATP-binding</keyword>
<dbReference type="GO" id="GO:0004016">
    <property type="term" value="F:adenylate cyclase activity"/>
    <property type="evidence" value="ECO:0007669"/>
    <property type="project" value="TreeGrafter"/>
</dbReference>
<evidence type="ECO:0000256" key="1">
    <source>
        <dbReference type="ARBA" id="ARBA00022741"/>
    </source>
</evidence>
<keyword evidence="4" id="KW-1185">Reference proteome</keyword>
<dbReference type="HOGENOM" id="CLU_279902_0_0_11"/>
<evidence type="ECO:0000313" key="3">
    <source>
        <dbReference type="EMBL" id="EJZ85414.1"/>
    </source>
</evidence>
<proteinExistence type="predicted"/>
<accession>K0Z069</accession>
<dbReference type="eggNOG" id="COG0457">
    <property type="taxonomic scope" value="Bacteria"/>
</dbReference>
<keyword evidence="1" id="KW-0547">Nucleotide-binding</keyword>
<dbReference type="SUPFAM" id="SSF52540">
    <property type="entry name" value="P-loop containing nucleoside triphosphate hydrolases"/>
    <property type="match status" value="1"/>
</dbReference>
<evidence type="ECO:0000256" key="2">
    <source>
        <dbReference type="ARBA" id="ARBA00022840"/>
    </source>
</evidence>
<comment type="caution">
    <text evidence="3">The sequence shown here is derived from an EMBL/GenBank/DDBJ whole genome shotgun (WGS) entry which is preliminary data.</text>
</comment>
<dbReference type="InterPro" id="IPR019734">
    <property type="entry name" value="TPR_rpt"/>
</dbReference>
<name>K0Z069_9ACTO</name>
<dbReference type="InterPro" id="IPR011990">
    <property type="entry name" value="TPR-like_helical_dom_sf"/>
</dbReference>
<dbReference type="Proteomes" id="UP000003994">
    <property type="component" value="Unassembled WGS sequence"/>
</dbReference>
<dbReference type="PATRIC" id="fig|883077.3.peg.1425"/>
<organism evidence="3 4">
    <name type="scientific">Schaalia turicensis ACS-279-V-Col4</name>
    <dbReference type="NCBI Taxonomy" id="883077"/>
    <lineage>
        <taxon>Bacteria</taxon>
        <taxon>Bacillati</taxon>
        <taxon>Actinomycetota</taxon>
        <taxon>Actinomycetes</taxon>
        <taxon>Actinomycetales</taxon>
        <taxon>Actinomycetaceae</taxon>
        <taxon>Schaalia</taxon>
    </lineage>
</organism>
<dbReference type="AlphaFoldDB" id="K0Z069"/>
<evidence type="ECO:0000313" key="4">
    <source>
        <dbReference type="Proteomes" id="UP000003994"/>
    </source>
</evidence>
<dbReference type="Gene3D" id="1.25.40.10">
    <property type="entry name" value="Tetratricopeptide repeat domain"/>
    <property type="match status" value="2"/>
</dbReference>